<feature type="transmembrane region" description="Helical" evidence="1">
    <location>
        <begin position="12"/>
        <end position="30"/>
    </location>
</feature>
<evidence type="ECO:0008006" key="4">
    <source>
        <dbReference type="Google" id="ProtNLM"/>
    </source>
</evidence>
<keyword evidence="1" id="KW-1133">Transmembrane helix</keyword>
<evidence type="ECO:0000313" key="2">
    <source>
        <dbReference type="EMBL" id="MFD2473002.1"/>
    </source>
</evidence>
<dbReference type="Proteomes" id="UP001597483">
    <property type="component" value="Unassembled WGS sequence"/>
</dbReference>
<organism evidence="2 3">
    <name type="scientific">Amycolatopsis silviterrae</name>
    <dbReference type="NCBI Taxonomy" id="1656914"/>
    <lineage>
        <taxon>Bacteria</taxon>
        <taxon>Bacillati</taxon>
        <taxon>Actinomycetota</taxon>
        <taxon>Actinomycetes</taxon>
        <taxon>Pseudonocardiales</taxon>
        <taxon>Pseudonocardiaceae</taxon>
        <taxon>Amycolatopsis</taxon>
    </lineage>
</organism>
<gene>
    <name evidence="2" type="ORF">ACFSVL_36775</name>
</gene>
<protein>
    <recommendedName>
        <fullName evidence="4">DUF4190 domain-containing protein</fullName>
    </recommendedName>
</protein>
<feature type="transmembrane region" description="Helical" evidence="1">
    <location>
        <begin position="76"/>
        <end position="95"/>
    </location>
</feature>
<feature type="transmembrane region" description="Helical" evidence="1">
    <location>
        <begin position="42"/>
        <end position="64"/>
    </location>
</feature>
<dbReference type="EMBL" id="JBHUKS010000029">
    <property type="protein sequence ID" value="MFD2473002.1"/>
    <property type="molecule type" value="Genomic_DNA"/>
</dbReference>
<sequence>MGERSSTRAATAALVLSILGWLVFFGTYSSRSPSSSFGDAVYYEPVTVLGPLILPPFAIVFGHLGMRRAEGRGRALTALGLGYLLLVVEAARFAGVG</sequence>
<proteinExistence type="predicted"/>
<comment type="caution">
    <text evidence="2">The sequence shown here is derived from an EMBL/GenBank/DDBJ whole genome shotgun (WGS) entry which is preliminary data.</text>
</comment>
<evidence type="ECO:0000313" key="3">
    <source>
        <dbReference type="Proteomes" id="UP001597483"/>
    </source>
</evidence>
<dbReference type="RefSeq" id="WP_378311146.1">
    <property type="nucleotide sequence ID" value="NZ_JBHUKS010000029.1"/>
</dbReference>
<keyword evidence="3" id="KW-1185">Reference proteome</keyword>
<keyword evidence="1" id="KW-0472">Membrane</keyword>
<accession>A0ABW5HIN3</accession>
<evidence type="ECO:0000256" key="1">
    <source>
        <dbReference type="SAM" id="Phobius"/>
    </source>
</evidence>
<keyword evidence="1" id="KW-0812">Transmembrane</keyword>
<reference evidence="3" key="1">
    <citation type="journal article" date="2019" name="Int. J. Syst. Evol. Microbiol.">
        <title>The Global Catalogue of Microorganisms (GCM) 10K type strain sequencing project: providing services to taxonomists for standard genome sequencing and annotation.</title>
        <authorList>
            <consortium name="The Broad Institute Genomics Platform"/>
            <consortium name="The Broad Institute Genome Sequencing Center for Infectious Disease"/>
            <person name="Wu L."/>
            <person name="Ma J."/>
        </authorList>
    </citation>
    <scope>NUCLEOTIDE SEQUENCE [LARGE SCALE GENOMIC DNA]</scope>
    <source>
        <strain evidence="3">CGMCC 4.7641</strain>
    </source>
</reference>
<name>A0ABW5HIN3_9PSEU</name>